<dbReference type="SMART" id="SM00347">
    <property type="entry name" value="HTH_MARR"/>
    <property type="match status" value="1"/>
</dbReference>
<dbReference type="InterPro" id="IPR036390">
    <property type="entry name" value="WH_DNA-bd_sf"/>
</dbReference>
<dbReference type="GO" id="GO:0003677">
    <property type="term" value="F:DNA binding"/>
    <property type="evidence" value="ECO:0007669"/>
    <property type="project" value="UniProtKB-KW"/>
</dbReference>
<evidence type="ECO:0000256" key="1">
    <source>
        <dbReference type="ARBA" id="ARBA00023015"/>
    </source>
</evidence>
<dbReference type="Pfam" id="PF01047">
    <property type="entry name" value="MarR"/>
    <property type="match status" value="1"/>
</dbReference>
<reference evidence="5 6" key="1">
    <citation type="submission" date="2018-08" db="EMBL/GenBank/DDBJ databases">
        <title>Bacillus chawlae sp. nov., Bacillus glennii sp. nov., and Bacillus saganii sp. nov. Isolated from the Vehicle Assembly Building at Kennedy Space Center where the Viking Spacecraft were Assembled.</title>
        <authorList>
            <person name="Seuylemezian A."/>
            <person name="Vaishampayan P."/>
        </authorList>
    </citation>
    <scope>NUCLEOTIDE SEQUENCE [LARGE SCALE GENOMIC DNA]</scope>
    <source>
        <strain evidence="5 6">V44-8</strain>
    </source>
</reference>
<dbReference type="GO" id="GO:0003700">
    <property type="term" value="F:DNA-binding transcription factor activity"/>
    <property type="evidence" value="ECO:0007669"/>
    <property type="project" value="InterPro"/>
</dbReference>
<dbReference type="InterPro" id="IPR000835">
    <property type="entry name" value="HTH_MarR-typ"/>
</dbReference>
<dbReference type="PANTHER" id="PTHR42756">
    <property type="entry name" value="TRANSCRIPTIONAL REGULATOR, MARR"/>
    <property type="match status" value="1"/>
</dbReference>
<keyword evidence="6" id="KW-1185">Reference proteome</keyword>
<dbReference type="Proteomes" id="UP000262939">
    <property type="component" value="Unassembled WGS sequence"/>
</dbReference>
<accession>A0A372L893</accession>
<evidence type="ECO:0000256" key="3">
    <source>
        <dbReference type="ARBA" id="ARBA00023163"/>
    </source>
</evidence>
<evidence type="ECO:0000313" key="5">
    <source>
        <dbReference type="EMBL" id="RFU61048.1"/>
    </source>
</evidence>
<sequence>MASGKIQDLIDRYLWVSFYVSKMGESLIKEQINEDLTNDQHYTLRFIRQRGKCTSTDLAKAFNVNKSAITAIIARLVDKGLIERTRDKRDRRVVYLALTEYGNQLFLQTEQKINKHVESLITSFDDEEIQSFIGTYEKLSNILIDMNKRIQEGKA</sequence>
<dbReference type="SUPFAM" id="SSF46785">
    <property type="entry name" value="Winged helix' DNA-binding domain"/>
    <property type="match status" value="1"/>
</dbReference>
<dbReference type="AlphaFoldDB" id="A0A372L893"/>
<dbReference type="PANTHER" id="PTHR42756:SF1">
    <property type="entry name" value="TRANSCRIPTIONAL REPRESSOR OF EMRAB OPERON"/>
    <property type="match status" value="1"/>
</dbReference>
<evidence type="ECO:0000259" key="4">
    <source>
        <dbReference type="PROSITE" id="PS50995"/>
    </source>
</evidence>
<proteinExistence type="predicted"/>
<evidence type="ECO:0000313" key="6">
    <source>
        <dbReference type="Proteomes" id="UP000262939"/>
    </source>
</evidence>
<comment type="caution">
    <text evidence="5">The sequence shown here is derived from an EMBL/GenBank/DDBJ whole genome shotgun (WGS) entry which is preliminary data.</text>
</comment>
<organism evidence="5 6">
    <name type="scientific">Peribacillus glennii</name>
    <dbReference type="NCBI Taxonomy" id="2303991"/>
    <lineage>
        <taxon>Bacteria</taxon>
        <taxon>Bacillati</taxon>
        <taxon>Bacillota</taxon>
        <taxon>Bacilli</taxon>
        <taxon>Bacillales</taxon>
        <taxon>Bacillaceae</taxon>
        <taxon>Peribacillus</taxon>
    </lineage>
</organism>
<dbReference type="InterPro" id="IPR036388">
    <property type="entry name" value="WH-like_DNA-bd_sf"/>
</dbReference>
<protein>
    <submittedName>
        <fullName evidence="5">MarR family transcriptional regulator</fullName>
    </submittedName>
</protein>
<dbReference type="OrthoDB" id="3254893at2"/>
<dbReference type="RefSeq" id="WP_117324229.1">
    <property type="nucleotide sequence ID" value="NZ_QVTD01000018.1"/>
</dbReference>
<gene>
    <name evidence="5" type="ORF">D0466_19705</name>
</gene>
<keyword evidence="3" id="KW-0804">Transcription</keyword>
<name>A0A372L893_9BACI</name>
<dbReference type="EMBL" id="QVTD01000018">
    <property type="protein sequence ID" value="RFU61048.1"/>
    <property type="molecule type" value="Genomic_DNA"/>
</dbReference>
<keyword evidence="1" id="KW-0805">Transcription regulation</keyword>
<dbReference type="PROSITE" id="PS50995">
    <property type="entry name" value="HTH_MARR_2"/>
    <property type="match status" value="1"/>
</dbReference>
<evidence type="ECO:0000256" key="2">
    <source>
        <dbReference type="ARBA" id="ARBA00023125"/>
    </source>
</evidence>
<feature type="domain" description="HTH marR-type" evidence="4">
    <location>
        <begin position="1"/>
        <end position="141"/>
    </location>
</feature>
<dbReference type="PRINTS" id="PR00598">
    <property type="entry name" value="HTHMARR"/>
</dbReference>
<dbReference type="Gene3D" id="1.10.10.10">
    <property type="entry name" value="Winged helix-like DNA-binding domain superfamily/Winged helix DNA-binding domain"/>
    <property type="match status" value="1"/>
</dbReference>
<keyword evidence="2" id="KW-0238">DNA-binding</keyword>
<dbReference type="InterPro" id="IPR011991">
    <property type="entry name" value="ArsR-like_HTH"/>
</dbReference>
<dbReference type="CDD" id="cd00090">
    <property type="entry name" value="HTH_ARSR"/>
    <property type="match status" value="1"/>
</dbReference>